<dbReference type="EMBL" id="CP036339">
    <property type="protein sequence ID" value="QDT73463.1"/>
    <property type="molecule type" value="Genomic_DNA"/>
</dbReference>
<keyword evidence="4" id="KW-1185">Reference proteome</keyword>
<dbReference type="RefSeq" id="WP_145433050.1">
    <property type="nucleotide sequence ID" value="NZ_CP036339.1"/>
</dbReference>
<dbReference type="InterPro" id="IPR013424">
    <property type="entry name" value="Ice-binding_C"/>
</dbReference>
<evidence type="ECO:0000313" key="3">
    <source>
        <dbReference type="EMBL" id="QDT73463.1"/>
    </source>
</evidence>
<evidence type="ECO:0000313" key="4">
    <source>
        <dbReference type="Proteomes" id="UP000317909"/>
    </source>
</evidence>
<protein>
    <submittedName>
        <fullName evidence="3">Autotransporter-associated beta strand repeat protein</fullName>
    </submittedName>
</protein>
<name>A0A517TYK2_9BACT</name>
<evidence type="ECO:0000256" key="2">
    <source>
        <dbReference type="SAM" id="SignalP"/>
    </source>
</evidence>
<dbReference type="InterPro" id="IPR012332">
    <property type="entry name" value="Autotransporter_pectin_lyase_C"/>
</dbReference>
<dbReference type="AlphaFoldDB" id="A0A517TYK2"/>
<proteinExistence type="predicted"/>
<dbReference type="SUPFAM" id="SSF51126">
    <property type="entry name" value="Pectin lyase-like"/>
    <property type="match status" value="1"/>
</dbReference>
<dbReference type="NCBIfam" id="TIGR02601">
    <property type="entry name" value="autotrns_rpt"/>
    <property type="match status" value="1"/>
</dbReference>
<organism evidence="3 4">
    <name type="scientific">Lacipirellula limnantheis</name>
    <dbReference type="NCBI Taxonomy" id="2528024"/>
    <lineage>
        <taxon>Bacteria</taxon>
        <taxon>Pseudomonadati</taxon>
        <taxon>Planctomycetota</taxon>
        <taxon>Planctomycetia</taxon>
        <taxon>Pirellulales</taxon>
        <taxon>Lacipirellulaceae</taxon>
        <taxon>Lacipirellula</taxon>
    </lineage>
</organism>
<dbReference type="Proteomes" id="UP000317909">
    <property type="component" value="Chromosome"/>
</dbReference>
<gene>
    <name evidence="3" type="ORF">I41_26520</name>
</gene>
<dbReference type="NCBIfam" id="TIGR02595">
    <property type="entry name" value="PEP_CTERM"/>
    <property type="match status" value="1"/>
</dbReference>
<feature type="signal peptide" evidence="2">
    <location>
        <begin position="1"/>
        <end position="30"/>
    </location>
</feature>
<dbReference type="InterPro" id="IPR018247">
    <property type="entry name" value="EF_Hand_1_Ca_BS"/>
</dbReference>
<dbReference type="OrthoDB" id="9809583at2"/>
<dbReference type="KEGG" id="llh:I41_26520"/>
<dbReference type="InterPro" id="IPR013425">
    <property type="entry name" value="Autotrns_rpt"/>
</dbReference>
<dbReference type="Gene3D" id="2.160.20.20">
    <property type="match status" value="1"/>
</dbReference>
<reference evidence="3 4" key="1">
    <citation type="submission" date="2019-02" db="EMBL/GenBank/DDBJ databases">
        <title>Deep-cultivation of Planctomycetes and their phenomic and genomic characterization uncovers novel biology.</title>
        <authorList>
            <person name="Wiegand S."/>
            <person name="Jogler M."/>
            <person name="Boedeker C."/>
            <person name="Pinto D."/>
            <person name="Vollmers J."/>
            <person name="Rivas-Marin E."/>
            <person name="Kohn T."/>
            <person name="Peeters S.H."/>
            <person name="Heuer A."/>
            <person name="Rast P."/>
            <person name="Oberbeckmann S."/>
            <person name="Bunk B."/>
            <person name="Jeske O."/>
            <person name="Meyerdierks A."/>
            <person name="Storesund J.E."/>
            <person name="Kallscheuer N."/>
            <person name="Luecker S."/>
            <person name="Lage O.M."/>
            <person name="Pohl T."/>
            <person name="Merkel B.J."/>
            <person name="Hornburger P."/>
            <person name="Mueller R.-W."/>
            <person name="Bruemmer F."/>
            <person name="Labrenz M."/>
            <person name="Spormann A.M."/>
            <person name="Op den Camp H."/>
            <person name="Overmann J."/>
            <person name="Amann R."/>
            <person name="Jetten M.S.M."/>
            <person name="Mascher T."/>
            <person name="Medema M.H."/>
            <person name="Devos D.P."/>
            <person name="Kaster A.-K."/>
            <person name="Ovreas L."/>
            <person name="Rohde M."/>
            <person name="Galperin M.Y."/>
            <person name="Jogler C."/>
        </authorList>
    </citation>
    <scope>NUCLEOTIDE SEQUENCE [LARGE SCALE GENOMIC DNA]</scope>
    <source>
        <strain evidence="3 4">I41</strain>
    </source>
</reference>
<dbReference type="InterPro" id="IPR011050">
    <property type="entry name" value="Pectin_lyase_fold/virulence"/>
</dbReference>
<dbReference type="Pfam" id="PF12951">
    <property type="entry name" value="PATR"/>
    <property type="match status" value="1"/>
</dbReference>
<sequence length="958" mass="95022" precursor="true">MLVSQSAAPLSMRARLVILLTSLLAITAMASDAHAVTKRWTGGTNNDWSVAGNWSPSGAPANGDSVEFPAAGSNRNINLSGNRTVADVLFSSSSAYRLQDNQLTISSGDMTSSLGSHRIDSSVILGGEADWSIPSGKLAVFGSVNSTSGNTFGIDKTGAGTLEFLNLGATNVIKNYLHQAGSTEFFEGTYTLTSTSFDAFSAMYMAEGTVTVSHRAKVNGTSGGNLVLQSGGAGSSNLIIRDEQTEVATFGQLFMGASGSSGNSLTVTKSAKVRDIGLFVAGFNGNATVTVSTAATVNSGAMAVGMLAGVTGTLTVEDASSALTTNFLGLGGYNSAQKGGTGTATISDRASLTVSGELRFFSSTSSLTVDAATASIGALTNEAGVVSSIKLDNDGGTPALTITSPVSVSAPGPFTFDGVISNAVSGAGGIVKQGPGEQIFTKQQTYTGGTRIEAGTLSLATANALAPTAPVTITGGTLNLAGYVQQSGTVTLQGGTVGGAVGSILIPATLALQSGTIDVPVAAANAVNKTTAGLAVLNQGITAPALNVTAGMLQVKGAINANLQSNAAASVALIGPTTVTGATTISGGLAVGAHAFTATQAVTVGSATLAGGSIVADAGVTLTGAATGYGAIYSRITGSPSSSIVASGGPLTLGDAELATGFDAFQGALNTGAQQVNLLSAGVAKLGASTTLAGGSLSSLHGIQLDSGKTVAGYGTINGAFINQGTVNGTAGSEPIAFSGSVTGAGSYAGSVRFDGAFSPGNSPAAVSFAGDATLANTSLLLMEIGGDDQGTEYDHLDVSDKLTLGGVMAVQFINGFTPTSPLSFNLFDWGTVAGSFNALNLQNVDGFAWNTSQLLTAGTISLTPSFAADFDSNGHVDAADLAIWKTGFGTTGGRATGDATGDNLVTGADFLLWQQQVGSGGGATPANASIPEPATLSLLTACGLALLAKKRRRRINQ</sequence>
<evidence type="ECO:0000256" key="1">
    <source>
        <dbReference type="ARBA" id="ARBA00022729"/>
    </source>
</evidence>
<accession>A0A517TYK2</accession>
<feature type="chain" id="PRO_5021843633" evidence="2">
    <location>
        <begin position="31"/>
        <end position="958"/>
    </location>
</feature>
<keyword evidence="1 2" id="KW-0732">Signal</keyword>
<dbReference type="PROSITE" id="PS00018">
    <property type="entry name" value="EF_HAND_1"/>
    <property type="match status" value="1"/>
</dbReference>